<sequence length="461" mass="51446">MYSLILHGKRLVQLQKCRHLSVPVNLLEKASPFSSSFSSATATDASLRAGRKGLSFSVSYLVASLGLPKKVAESISKKVSFEDKGNPDSVLSLLRSHGFTDSQISNIVTDYPQLLVADAEKSVGPKLQFLQSRGASRSELTHIVSTVPEILGKRGDKTISIYYDFVKEIIEADKSSKFEKLCHSLPEGSKQENKIRNVLVLRELGVPQRLLFPLLISDHQPVCGKENFEESLKKVVEMGFDPTTSKFVKALRVVYRFRDKTIEAKVNVCKSLGFSVGDVWAMFKKCPSFLNFSENKIVQTWETLKKCGLLEDDVLSVLKKFPQCINASEQKILNSIETFLGLGFSRDEFAMIAKRFPQCLILSAETVKKKTEFLVKKMNWPLKAVVSTPAVLGYSLEKRTIPRCNVIKALMSKGSLGSELPGMSSVLVCTNEEFLNRYVKNHDDKEIVPELMAIFTGDRVS</sequence>
<dbReference type="Gene3D" id="1.25.70.10">
    <property type="entry name" value="Transcription termination factor 3, mitochondrial"/>
    <property type="match status" value="1"/>
</dbReference>
<keyword evidence="3" id="KW-0809">Transit peptide</keyword>
<dbReference type="Proteomes" id="UP000516314">
    <property type="component" value="Chromosome 1"/>
</dbReference>
<evidence type="ECO:0000256" key="1">
    <source>
        <dbReference type="ARBA" id="ARBA00007692"/>
    </source>
</evidence>
<reference evidence="5" key="2">
    <citation type="submission" date="2016-03" db="EMBL/GenBank/DDBJ databases">
        <title>Full-length assembly of Arabidopsis thaliana Ler reveals the complement of translocations and inversions.</title>
        <authorList>
            <person name="Zapata L."/>
            <person name="Schneeberger K."/>
            <person name="Ossowski S."/>
        </authorList>
    </citation>
    <scope>NUCLEOTIDE SEQUENCE [LARGE SCALE GENOMIC DNA]</scope>
    <source>
        <tissue evidence="5">Leaf</tissue>
    </source>
</reference>
<dbReference type="ExpressionAtlas" id="A0A178WGK6">
    <property type="expression patterns" value="baseline and differential"/>
</dbReference>
<reference evidence="4 7" key="3">
    <citation type="submission" date="2020-09" db="EMBL/GenBank/DDBJ databases">
        <authorList>
            <person name="Ashkenazy H."/>
        </authorList>
    </citation>
    <scope>NUCLEOTIDE SEQUENCE [LARGE SCALE GENOMIC DNA]</scope>
    <source>
        <strain evidence="7">cv. Cdm-0</strain>
    </source>
</reference>
<dbReference type="EMBL" id="LUHQ01000001">
    <property type="protein sequence ID" value="OAP16675.1"/>
    <property type="molecule type" value="Genomic_DNA"/>
</dbReference>
<keyword evidence="2" id="KW-0805">Transcription regulation</keyword>
<evidence type="ECO:0000313" key="7">
    <source>
        <dbReference type="Proteomes" id="UP000516314"/>
    </source>
</evidence>
<keyword evidence="2" id="KW-0806">Transcription termination</keyword>
<proteinExistence type="inferred from homology"/>
<dbReference type="GO" id="GO:0005737">
    <property type="term" value="C:cytoplasm"/>
    <property type="evidence" value="ECO:0007669"/>
    <property type="project" value="UniProtKB-ARBA"/>
</dbReference>
<name>A0A178WGK6_ARATH</name>
<dbReference type="AlphaFoldDB" id="A0A178WGK6"/>
<dbReference type="InterPro" id="IPR003690">
    <property type="entry name" value="MTERF"/>
</dbReference>
<evidence type="ECO:0000256" key="2">
    <source>
        <dbReference type="ARBA" id="ARBA00022472"/>
    </source>
</evidence>
<gene>
    <name evidence="5" type="ordered locus">AXX17_At1g55350</name>
    <name evidence="4" type="ORF">AT9943_LOCUS4393</name>
</gene>
<evidence type="ECO:0000313" key="4">
    <source>
        <dbReference type="EMBL" id="CAD5316055.1"/>
    </source>
</evidence>
<dbReference type="Pfam" id="PF02536">
    <property type="entry name" value="mTERF"/>
    <property type="match status" value="1"/>
</dbReference>
<dbReference type="GO" id="GO:0006353">
    <property type="term" value="P:DNA-templated transcription termination"/>
    <property type="evidence" value="ECO:0007669"/>
    <property type="project" value="UniProtKB-KW"/>
</dbReference>
<accession>A0A178WGK6</accession>
<dbReference type="PANTHER" id="PTHR13068:SF161">
    <property type="entry name" value="F19K23.4 PROTEIN-RELATED"/>
    <property type="match status" value="1"/>
</dbReference>
<keyword evidence="2" id="KW-0804">Transcription</keyword>
<evidence type="ECO:0000313" key="6">
    <source>
        <dbReference type="Proteomes" id="UP000078284"/>
    </source>
</evidence>
<organism evidence="5 6">
    <name type="scientific">Arabidopsis thaliana</name>
    <name type="common">Mouse-ear cress</name>
    <dbReference type="NCBI Taxonomy" id="3702"/>
    <lineage>
        <taxon>Eukaryota</taxon>
        <taxon>Viridiplantae</taxon>
        <taxon>Streptophyta</taxon>
        <taxon>Embryophyta</taxon>
        <taxon>Tracheophyta</taxon>
        <taxon>Spermatophyta</taxon>
        <taxon>Magnoliopsida</taxon>
        <taxon>eudicotyledons</taxon>
        <taxon>Gunneridae</taxon>
        <taxon>Pentapetalae</taxon>
        <taxon>rosids</taxon>
        <taxon>malvids</taxon>
        <taxon>Brassicales</taxon>
        <taxon>Brassicaceae</taxon>
        <taxon>Camelineae</taxon>
        <taxon>Arabidopsis</taxon>
    </lineage>
</organism>
<dbReference type="FunFam" id="1.25.70.10:FF:000039">
    <property type="entry name" value="F8K4.20 protein"/>
    <property type="match status" value="1"/>
</dbReference>
<evidence type="ECO:0000256" key="3">
    <source>
        <dbReference type="ARBA" id="ARBA00022946"/>
    </source>
</evidence>
<evidence type="ECO:0000313" key="5">
    <source>
        <dbReference type="EMBL" id="OAP16675.1"/>
    </source>
</evidence>
<dbReference type="InterPro" id="IPR038538">
    <property type="entry name" value="MTERF_sf"/>
</dbReference>
<dbReference type="GO" id="GO:0003676">
    <property type="term" value="F:nucleic acid binding"/>
    <property type="evidence" value="ECO:0007669"/>
    <property type="project" value="InterPro"/>
</dbReference>
<dbReference type="SMART" id="SM00733">
    <property type="entry name" value="Mterf"/>
    <property type="match status" value="7"/>
</dbReference>
<reference evidence="6" key="1">
    <citation type="journal article" date="2016" name="Proc. Natl. Acad. Sci. U.S.A.">
        <title>Chromosome-level assembly of Arabidopsis thaliana Ler reveals the extent of translocation and inversion polymorphisms.</title>
        <authorList>
            <person name="Zapata L."/>
            <person name="Ding J."/>
            <person name="Willing E.M."/>
            <person name="Hartwig B."/>
            <person name="Bezdan D."/>
            <person name="Jiao W.B."/>
            <person name="Patel V."/>
            <person name="Velikkakam James G."/>
            <person name="Koornneef M."/>
            <person name="Ossowski S."/>
            <person name="Schneeberger K."/>
        </authorList>
    </citation>
    <scope>NUCLEOTIDE SEQUENCE [LARGE SCALE GENOMIC DNA]</scope>
    <source>
        <strain evidence="6">cv. Landsberg erecta</strain>
    </source>
</reference>
<dbReference type="PANTHER" id="PTHR13068">
    <property type="entry name" value="CGI-12 PROTEIN-RELATED"/>
    <property type="match status" value="1"/>
</dbReference>
<dbReference type="Proteomes" id="UP000078284">
    <property type="component" value="Chromosome 1"/>
</dbReference>
<dbReference type="EMBL" id="LR881466">
    <property type="protein sequence ID" value="CAD5316055.1"/>
    <property type="molecule type" value="Genomic_DNA"/>
</dbReference>
<dbReference type="FunFam" id="1.25.70.10:FF:000033">
    <property type="entry name" value="F19K23.4 protein"/>
    <property type="match status" value="1"/>
</dbReference>
<comment type="similarity">
    <text evidence="1">Belongs to the mTERF family.</text>
</comment>
<protein>
    <submittedName>
        <fullName evidence="4">(thale cress) hypothetical protein</fullName>
    </submittedName>
</protein>